<evidence type="ECO:0000256" key="1">
    <source>
        <dbReference type="ARBA" id="ARBA00004123"/>
    </source>
</evidence>
<dbReference type="Proteomes" id="UP000694620">
    <property type="component" value="Chromosome 3"/>
</dbReference>
<dbReference type="GO" id="GO:0070139">
    <property type="term" value="F:SUMO-specific endopeptidase activity"/>
    <property type="evidence" value="ECO:0007669"/>
    <property type="project" value="TreeGrafter"/>
</dbReference>
<dbReference type="GO" id="GO:0016926">
    <property type="term" value="P:protein desumoylation"/>
    <property type="evidence" value="ECO:0007669"/>
    <property type="project" value="TreeGrafter"/>
</dbReference>
<keyword evidence="4" id="KW-1017">Isopeptide bond</keyword>
<dbReference type="PROSITE" id="PS50600">
    <property type="entry name" value="ULP_PROTEASE"/>
    <property type="match status" value="1"/>
</dbReference>
<evidence type="ECO:0000259" key="18">
    <source>
        <dbReference type="PROSITE" id="PS50600"/>
    </source>
</evidence>
<keyword evidence="6" id="KW-0645">Protease</keyword>
<evidence type="ECO:0000313" key="19">
    <source>
        <dbReference type="Ensembl" id="ENSECRP00000002218.1"/>
    </source>
</evidence>
<keyword evidence="20" id="KW-1185">Reference proteome</keyword>
<feature type="compositionally biased region" description="Low complexity" evidence="17">
    <location>
        <begin position="375"/>
        <end position="391"/>
    </location>
</feature>
<sequence length="1107" mass="123768">MARQPSLFIQALNRSECKKDGGYKSIWGFGVPDENEGKAEKNTVDLTMDRSDKMDSSEEGKKQSTLKPFCSGDTLKTYERRSSKHLKLLKGNAIGLNMLGAGKKLGDSTQVVNATSGNHRPKLILVSSQPSQGIVVQGRRFQHANIPAAVKTPAQSNLDLKERKEYPPNVQRQELDNIILTCPGMSGASNSAPDGEIKRRIQQKRRSSEEGLDASEYFTICGQCNKKSENHVHCENCGHSLMPNSACINNTAKVNVTTGSLSRPPIHQLNSGPNHLHVNISRKTFYGTSLLGTSSNMDINKIMSLPIQITRTNLANSNGKPGLVLNSHNLSKTVRGRRQMTHKQHELNDPIVLSSDDEDEETENASTGSVSRMDSVSPRPADSARSSPTPSGGKAEAAVKDGTELAEQALSSIFPEAEPRIIIPRKARMKDQYGNLIPDKRRKVAQVKTPIACEQATNLESMILECRSIRVGSLRRAVTDPVIFTLDYIKVETETSPEDGRESIHLNTSEIICCEWCCAKKLPVIFFQTTPEACLRLQTQLKMTKEKGNGWYDCKGSSPDEQYIVLIFESGLNPYAQAMLTEIFKKIGNANGIDNFLVSISFVEANKRLVRFIKRCEEPSPNDKSSDSSIKPQMFSTHIRATAQFFDDDEETSDSQPVFSGPIEKLIVYPPPPAKGGISVTNEDLHCLNEGEFLNDVIIDFYLKYLFLEKLKNEGPERSHVFSSFFYKRLNQREKRSLSEIANLTIQQRKHNRVKTWTRHVDLFQKDFIFVPINESAHWFLAVICFPGLNAPLYEPNPLYRCPETTSNSSAGEDNTTSFEGSSSKSEHCTLSSTPQTSQRSKVSKLSVSENNSNADFKKISSSSDVTQISRITEKQGSKTEQKTRLINGVSFKEMQHLPLSDGLQQIRSSYSDETDVKSKDDDNLNFSDDPDTSQDEESEDGAFGDDNLSSADKGQWHVRPTICKQPCILIMDSLRGPTRSTVVKTLREYLEVEWEARKGTKRSFNKDVMKGSSPKVPQQDNFSDCGVYILQYVQSFFEKPIVSFDLPMNLTDWFPQQRMKKKREEIKELILRLQEQQQMLKKGHKDCGTGVTSSHNADIPGTSCSE</sequence>
<evidence type="ECO:0000256" key="11">
    <source>
        <dbReference type="ARBA" id="ARBA00023242"/>
    </source>
</evidence>
<dbReference type="InterPro" id="IPR038765">
    <property type="entry name" value="Papain-like_cys_pep_sf"/>
</dbReference>
<dbReference type="GeneTree" id="ENSGT00940000155724"/>
<name>A0A8C4RHX3_ERPCA</name>
<dbReference type="InterPro" id="IPR003653">
    <property type="entry name" value="Peptidase_C48_C"/>
</dbReference>
<evidence type="ECO:0000256" key="7">
    <source>
        <dbReference type="ARBA" id="ARBA00022786"/>
    </source>
</evidence>
<dbReference type="PANTHER" id="PTHR46896:SF1">
    <property type="entry name" value="SENTRIN-SPECIFIC PROTEASE 6"/>
    <property type="match status" value="1"/>
</dbReference>
<feature type="compositionally biased region" description="Polar residues" evidence="17">
    <location>
        <begin position="1091"/>
        <end position="1107"/>
    </location>
</feature>
<evidence type="ECO:0000256" key="17">
    <source>
        <dbReference type="SAM" id="MobiDB-lite"/>
    </source>
</evidence>
<keyword evidence="10" id="KW-0832">Ubl conjugation</keyword>
<protein>
    <recommendedName>
        <fullName evidence="14">Sentrin-specific protease 6</fullName>
    </recommendedName>
    <alternativeName>
        <fullName evidence="16">SUMO-1-specific protease 1</fullName>
    </alternativeName>
    <alternativeName>
        <fullName evidence="15">Sentrin/SUMO-specific protease SENP6</fullName>
    </alternativeName>
</protein>
<evidence type="ECO:0000256" key="9">
    <source>
        <dbReference type="ARBA" id="ARBA00022807"/>
    </source>
</evidence>
<keyword evidence="11" id="KW-0539">Nucleus</keyword>
<comment type="subcellular location">
    <subcellularLocation>
        <location evidence="1">Nucleus</location>
    </subcellularLocation>
</comment>
<evidence type="ECO:0000256" key="2">
    <source>
        <dbReference type="ARBA" id="ARBA00004718"/>
    </source>
</evidence>
<evidence type="ECO:0000256" key="5">
    <source>
        <dbReference type="ARBA" id="ARBA00022553"/>
    </source>
</evidence>
<feature type="region of interest" description="Disordered" evidence="17">
    <location>
        <begin position="1085"/>
        <end position="1107"/>
    </location>
</feature>
<feature type="region of interest" description="Disordered" evidence="17">
    <location>
        <begin position="335"/>
        <end position="399"/>
    </location>
</feature>
<reference evidence="19" key="3">
    <citation type="submission" date="2025-09" db="UniProtKB">
        <authorList>
            <consortium name="Ensembl"/>
        </authorList>
    </citation>
    <scope>IDENTIFICATION</scope>
</reference>
<dbReference type="GO" id="GO:0090234">
    <property type="term" value="P:regulation of kinetochore assembly"/>
    <property type="evidence" value="ECO:0007669"/>
    <property type="project" value="TreeGrafter"/>
</dbReference>
<evidence type="ECO:0000256" key="14">
    <source>
        <dbReference type="ARBA" id="ARBA00073899"/>
    </source>
</evidence>
<reference evidence="19" key="1">
    <citation type="submission" date="2021-06" db="EMBL/GenBank/DDBJ databases">
        <authorList>
            <consortium name="Wellcome Sanger Institute Data Sharing"/>
        </authorList>
    </citation>
    <scope>NUCLEOTIDE SEQUENCE [LARGE SCALE GENOMIC DNA]</scope>
</reference>
<keyword evidence="7" id="KW-0833">Ubl conjugation pathway</keyword>
<dbReference type="Pfam" id="PF02902">
    <property type="entry name" value="Peptidase_C48"/>
    <property type="match status" value="2"/>
</dbReference>
<dbReference type="FunFam" id="1.10.418.20:FF:000005">
    <property type="entry name" value="sentrin-specific protease 6 isoform X2"/>
    <property type="match status" value="1"/>
</dbReference>
<feature type="domain" description="Ubiquitin-like protease family profile" evidence="18">
    <location>
        <begin position="678"/>
        <end position="1037"/>
    </location>
</feature>
<evidence type="ECO:0000256" key="6">
    <source>
        <dbReference type="ARBA" id="ARBA00022670"/>
    </source>
</evidence>
<evidence type="ECO:0000256" key="16">
    <source>
        <dbReference type="ARBA" id="ARBA00079020"/>
    </source>
</evidence>
<feature type="region of interest" description="Disordered" evidence="17">
    <location>
        <begin position="910"/>
        <end position="953"/>
    </location>
</feature>
<dbReference type="FunFam" id="3.30.310.130:FF:000001">
    <property type="entry name" value="sentrin-specific protease 6 isoform X1"/>
    <property type="match status" value="1"/>
</dbReference>
<feature type="compositionally biased region" description="Polar residues" evidence="17">
    <location>
        <begin position="364"/>
        <end position="374"/>
    </location>
</feature>
<feature type="compositionally biased region" description="Acidic residues" evidence="17">
    <location>
        <begin position="929"/>
        <end position="944"/>
    </location>
</feature>
<comment type="similarity">
    <text evidence="3">Belongs to the peptidase C48 family.</text>
</comment>
<dbReference type="Gene3D" id="1.10.418.20">
    <property type="match status" value="1"/>
</dbReference>
<evidence type="ECO:0000256" key="10">
    <source>
        <dbReference type="ARBA" id="ARBA00022843"/>
    </source>
</evidence>
<keyword evidence="8" id="KW-0378">Hydrolase</keyword>
<evidence type="ECO:0000256" key="3">
    <source>
        <dbReference type="ARBA" id="ARBA00005234"/>
    </source>
</evidence>
<feature type="region of interest" description="Disordered" evidence="17">
    <location>
        <begin position="805"/>
        <end position="850"/>
    </location>
</feature>
<dbReference type="GO" id="GO:0090169">
    <property type="term" value="P:regulation of spindle assembly"/>
    <property type="evidence" value="ECO:0007669"/>
    <property type="project" value="TreeGrafter"/>
</dbReference>
<evidence type="ECO:0000256" key="13">
    <source>
        <dbReference type="ARBA" id="ARBA00062458"/>
    </source>
</evidence>
<keyword evidence="9" id="KW-0788">Thiol protease</keyword>
<feature type="compositionally biased region" description="Basic and acidic residues" evidence="17">
    <location>
        <begin position="48"/>
        <end position="62"/>
    </location>
</feature>
<evidence type="ECO:0000256" key="4">
    <source>
        <dbReference type="ARBA" id="ARBA00022499"/>
    </source>
</evidence>
<dbReference type="Ensembl" id="ENSECRT00000002247.1">
    <property type="protein sequence ID" value="ENSECRP00000002218.1"/>
    <property type="gene ID" value="ENSECRG00000001526.1"/>
</dbReference>
<dbReference type="Gene3D" id="3.40.395.10">
    <property type="entry name" value="Adenoviral Proteinase, Chain A"/>
    <property type="match status" value="1"/>
</dbReference>
<dbReference type="GO" id="GO:0005829">
    <property type="term" value="C:cytosol"/>
    <property type="evidence" value="ECO:0007669"/>
    <property type="project" value="UniProtKB-ARBA"/>
</dbReference>
<evidence type="ECO:0000256" key="15">
    <source>
        <dbReference type="ARBA" id="ARBA00077364"/>
    </source>
</evidence>
<dbReference type="FunFam" id="3.30.310.130:FF:000004">
    <property type="entry name" value="sentrin-specific protease 6 isoform X6"/>
    <property type="match status" value="1"/>
</dbReference>
<dbReference type="GO" id="GO:0005634">
    <property type="term" value="C:nucleus"/>
    <property type="evidence" value="ECO:0007669"/>
    <property type="project" value="UniProtKB-SubCell"/>
</dbReference>
<proteinExistence type="inferred from homology"/>
<evidence type="ECO:0000313" key="20">
    <source>
        <dbReference type="Proteomes" id="UP000694620"/>
    </source>
</evidence>
<comment type="pathway">
    <text evidence="2">Protein modification; protein sumoylation.</text>
</comment>
<dbReference type="GO" id="GO:0006508">
    <property type="term" value="P:proteolysis"/>
    <property type="evidence" value="ECO:0007669"/>
    <property type="project" value="UniProtKB-KW"/>
</dbReference>
<accession>A0A8C4RHX3</accession>
<comment type="function">
    <text evidence="12">Protease that deconjugates SUMO1, SUMO2 and SUMO3 from targeted proteins. Processes preferentially poly-SUMO2 and poly-SUMO3 chains, but does not efficiently process SUMO1, SUMO2 and SUMO3 precursors. Deconjugates SUMO1 from RXRA, leading to transcriptional activation. Involved in chromosome alignment and spindle assembly, by regulating the kinetochore CENPH-CENPI-CENPK complex. Desumoylates PML and CENPI, protecting them from degradation by the ubiquitin ligase RNF4, which targets polysumoylated proteins for proteasomal degradation. Also desumoylates RPA1, thus preventing recruitment of RAD51 to the DNA damage foci to initiate DNA repair through homologous recombination.</text>
</comment>
<dbReference type="SUPFAM" id="SSF54001">
    <property type="entry name" value="Cysteine proteinases"/>
    <property type="match status" value="1"/>
</dbReference>
<gene>
    <name evidence="19" type="primary">SENP6</name>
</gene>
<evidence type="ECO:0000256" key="12">
    <source>
        <dbReference type="ARBA" id="ARBA00058874"/>
    </source>
</evidence>
<dbReference type="AlphaFoldDB" id="A0A8C4RHX3"/>
<comment type="subunit">
    <text evidence="13">Interacts with RXRA. Forms a complex with KAT5-TIP60 and UBE2I in response to UV irradiation. Interacts with RPA1 to maintain it in hyposumoylated state during S phase preventing DNA repair initiation.</text>
</comment>
<evidence type="ECO:0000256" key="8">
    <source>
        <dbReference type="ARBA" id="ARBA00022801"/>
    </source>
</evidence>
<organism evidence="19 20">
    <name type="scientific">Erpetoichthys calabaricus</name>
    <name type="common">Rope fish</name>
    <name type="synonym">Calamoichthys calabaricus</name>
    <dbReference type="NCBI Taxonomy" id="27687"/>
    <lineage>
        <taxon>Eukaryota</taxon>
        <taxon>Metazoa</taxon>
        <taxon>Chordata</taxon>
        <taxon>Craniata</taxon>
        <taxon>Vertebrata</taxon>
        <taxon>Euteleostomi</taxon>
        <taxon>Actinopterygii</taxon>
        <taxon>Polypteriformes</taxon>
        <taxon>Polypteridae</taxon>
        <taxon>Erpetoichthys</taxon>
    </lineage>
</organism>
<keyword evidence="5" id="KW-0597">Phosphoprotein</keyword>
<dbReference type="FunFam" id="1.10.418.20:FF:000010">
    <property type="entry name" value="sentrin-specific protease 6 isoform X2"/>
    <property type="match status" value="1"/>
</dbReference>
<dbReference type="InterPro" id="IPR051947">
    <property type="entry name" value="Sentrin-specific_protease"/>
</dbReference>
<dbReference type="PANTHER" id="PTHR46896">
    <property type="entry name" value="SENTRIN-SPECIFIC PROTEASE"/>
    <property type="match status" value="1"/>
</dbReference>
<reference evidence="19" key="2">
    <citation type="submission" date="2025-08" db="UniProtKB">
        <authorList>
            <consortium name="Ensembl"/>
        </authorList>
    </citation>
    <scope>IDENTIFICATION</scope>
</reference>
<feature type="region of interest" description="Disordered" evidence="17">
    <location>
        <begin position="48"/>
        <end position="68"/>
    </location>
</feature>